<feature type="compositionally biased region" description="Gly residues" evidence="1">
    <location>
        <begin position="345"/>
        <end position="355"/>
    </location>
</feature>
<dbReference type="AlphaFoldDB" id="A0AA40AIT3"/>
<proteinExistence type="predicted"/>
<evidence type="ECO:0008006" key="4">
    <source>
        <dbReference type="Google" id="ProtNLM"/>
    </source>
</evidence>
<feature type="compositionally biased region" description="Basic and acidic residues" evidence="1">
    <location>
        <begin position="378"/>
        <end position="392"/>
    </location>
</feature>
<protein>
    <recommendedName>
        <fullName evidence="4">Glycosyltransferase family 31 protein</fullName>
    </recommendedName>
</protein>
<gene>
    <name evidence="2" type="ORF">B0T21DRAFT_426048</name>
</gene>
<dbReference type="Proteomes" id="UP001172159">
    <property type="component" value="Unassembled WGS sequence"/>
</dbReference>
<accession>A0AA40AIT3</accession>
<feature type="compositionally biased region" description="Gly residues" evidence="1">
    <location>
        <begin position="459"/>
        <end position="471"/>
    </location>
</feature>
<evidence type="ECO:0000313" key="2">
    <source>
        <dbReference type="EMBL" id="KAK0716641.1"/>
    </source>
</evidence>
<sequence>MSKHHSTTRHAPYMMLAPRCFSRITLVLLSVILALLLFTALRVHNGIPPTVSITAAQSMVENLAGEWFHLDRQHPDKQPPFSPQVDNGVTEQKPPEILEGKASRNLARPPELEYLRQEKFGLTDTILYTQHCIKPQFDKTIDRNIVANISQSFISDKTTISINLHDDTPIIPSPKCSTILPLAVPPPYPKTPHPELIFGVASTYSRLSNPSTLSAFSHWLTGSKSRLILTITDYHSLPPADTIPALVKLYNKYSILTTALPPPQPPPNTKNYTTEQLHFLLLASMLSFSTPQTTFLSLLDDDTFFPSLHTLSAALARFNPSLPLYLGAKSDSKQANERYGEMAFGGRGGGAAGERGTGKGKWVAGERDRGGGAAGERGTGKEKWATGQRDRGGGAAGERGTGKEKWATGKRDRGGGAAGERGTGKEKWEAGEKDRGGGAAGERGTGANTNGKWTPEQNRGGGGKGGRGGGDVTPRDLQHLPSRIWIVIVRFFDRGNHPVGGSVIGGQKMETKPKCGNSHDGDATHGRATGRQRTRKRPSSSELVRRSRGAEPRSSAPPLLSLHHWRSWFHAPVDKMAGVNEVCGDCFLQRWKTGFGEGNSPSNDGDANKDKRKGLWVNGYSYTEYSPGSFPTEEDLNKVEGTWLYADEGDYDEAYGPLRQKMGDDEKKQWLLADAYWAQGKGRRGQKKEYRQIYVYRASRVLPGQEKENRRAVDEVLEIVWEL</sequence>
<dbReference type="EMBL" id="JAUKTV010000014">
    <property type="protein sequence ID" value="KAK0716641.1"/>
    <property type="molecule type" value="Genomic_DNA"/>
</dbReference>
<feature type="region of interest" description="Disordered" evidence="1">
    <location>
        <begin position="496"/>
        <end position="557"/>
    </location>
</feature>
<reference evidence="2" key="1">
    <citation type="submission" date="2023-06" db="EMBL/GenBank/DDBJ databases">
        <title>Genome-scale phylogeny and comparative genomics of the fungal order Sordariales.</title>
        <authorList>
            <consortium name="Lawrence Berkeley National Laboratory"/>
            <person name="Hensen N."/>
            <person name="Bonometti L."/>
            <person name="Westerberg I."/>
            <person name="Brannstrom I.O."/>
            <person name="Guillou S."/>
            <person name="Cros-Aarteil S."/>
            <person name="Calhoun S."/>
            <person name="Haridas S."/>
            <person name="Kuo A."/>
            <person name="Mondo S."/>
            <person name="Pangilinan J."/>
            <person name="Riley R."/>
            <person name="Labutti K."/>
            <person name="Andreopoulos B."/>
            <person name="Lipzen A."/>
            <person name="Chen C."/>
            <person name="Yanf M."/>
            <person name="Daum C."/>
            <person name="Ng V."/>
            <person name="Clum A."/>
            <person name="Steindorff A."/>
            <person name="Ohm R."/>
            <person name="Martin F."/>
            <person name="Silar P."/>
            <person name="Natvig D."/>
            <person name="Lalanne C."/>
            <person name="Gautier V."/>
            <person name="Ament-Velasquez S.L."/>
            <person name="Kruys A."/>
            <person name="Hutchinson M.I."/>
            <person name="Powell A.J."/>
            <person name="Barry K."/>
            <person name="Miller A.N."/>
            <person name="Grigoriev I.V."/>
            <person name="Debuchy R."/>
            <person name="Gladieux P."/>
            <person name="Thoren M.H."/>
            <person name="Johannesson H."/>
        </authorList>
    </citation>
    <scope>NUCLEOTIDE SEQUENCE</scope>
    <source>
        <strain evidence="2">CBS 540.89</strain>
    </source>
</reference>
<dbReference type="Gene3D" id="3.90.550.50">
    <property type="match status" value="1"/>
</dbReference>
<comment type="caution">
    <text evidence="2">The sequence shown here is derived from an EMBL/GenBank/DDBJ whole genome shotgun (WGS) entry which is preliminary data.</text>
</comment>
<keyword evidence="3" id="KW-1185">Reference proteome</keyword>
<feature type="compositionally biased region" description="Basic and acidic residues" evidence="1">
    <location>
        <begin position="509"/>
        <end position="525"/>
    </location>
</feature>
<name>A0AA40AIT3_9PEZI</name>
<feature type="compositionally biased region" description="Basic and acidic residues" evidence="1">
    <location>
        <begin position="400"/>
        <end position="414"/>
    </location>
</feature>
<feature type="compositionally biased region" description="Basic and acidic residues" evidence="1">
    <location>
        <begin position="93"/>
        <end position="102"/>
    </location>
</feature>
<feature type="region of interest" description="Disordered" evidence="1">
    <location>
        <begin position="75"/>
        <end position="103"/>
    </location>
</feature>
<feature type="compositionally biased region" description="Basic and acidic residues" evidence="1">
    <location>
        <begin position="422"/>
        <end position="436"/>
    </location>
</feature>
<evidence type="ECO:0000256" key="1">
    <source>
        <dbReference type="SAM" id="MobiDB-lite"/>
    </source>
</evidence>
<feature type="compositionally biased region" description="Basic residues" evidence="1">
    <location>
        <begin position="528"/>
        <end position="538"/>
    </location>
</feature>
<feature type="region of interest" description="Disordered" evidence="1">
    <location>
        <begin position="345"/>
        <end position="476"/>
    </location>
</feature>
<organism evidence="2 3">
    <name type="scientific">Apiosordaria backusii</name>
    <dbReference type="NCBI Taxonomy" id="314023"/>
    <lineage>
        <taxon>Eukaryota</taxon>
        <taxon>Fungi</taxon>
        <taxon>Dikarya</taxon>
        <taxon>Ascomycota</taxon>
        <taxon>Pezizomycotina</taxon>
        <taxon>Sordariomycetes</taxon>
        <taxon>Sordariomycetidae</taxon>
        <taxon>Sordariales</taxon>
        <taxon>Lasiosphaeriaceae</taxon>
        <taxon>Apiosordaria</taxon>
    </lineage>
</organism>
<evidence type="ECO:0000313" key="3">
    <source>
        <dbReference type="Proteomes" id="UP001172159"/>
    </source>
</evidence>